<sequence>MISRPLNLFVILVITIVVADASNFNKPHSHKGKVEPFKPGDPNVKLDGKAKGILKSGKPYQTQVMNGDSGRGLVVQDVDAPTDVVWGRILDYDNYANMVPKTVESKNYRIIEHRPTRANDYLEREIYTRMKVGFPMLKLEFFVRHFLYIHHHKSLTWTLDYARESDFDDSCGYWYCIPHPDDPDHRTRLYYSVQVSMFDWVPAFVVDFMSKKALTDATAWVKKYSEMEWARTRGDGTASSIRNASSGRSAMGGEGGGSPMGLALPFGRRKREKEEEVEEEERLMAAELAASEERDEMERRRRRSLLTIRSGWRRYVLVSVVLVLAIVNAAMFFGDNHEKNQ</sequence>
<reference evidence="5 6" key="1">
    <citation type="submission" date="2024-10" db="EMBL/GenBank/DDBJ databases">
        <title>Updated reference genomes for cyclostephanoid diatoms.</title>
        <authorList>
            <person name="Roberts W.R."/>
            <person name="Alverson A.J."/>
        </authorList>
    </citation>
    <scope>NUCLEOTIDE SEQUENCE [LARGE SCALE GENOMIC DNA]</scope>
    <source>
        <strain evidence="5 6">AJA228-03</strain>
    </source>
</reference>
<evidence type="ECO:0000256" key="1">
    <source>
        <dbReference type="SAM" id="MobiDB-lite"/>
    </source>
</evidence>
<dbReference type="InterPro" id="IPR023393">
    <property type="entry name" value="START-like_dom_sf"/>
</dbReference>
<protein>
    <recommendedName>
        <fullName evidence="4">Coenzyme Q-binding protein COQ10 START domain-containing protein</fullName>
    </recommendedName>
</protein>
<keyword evidence="3" id="KW-0732">Signal</keyword>
<feature type="chain" id="PRO_5044745595" description="Coenzyme Q-binding protein COQ10 START domain-containing protein" evidence="3">
    <location>
        <begin position="22"/>
        <end position="341"/>
    </location>
</feature>
<feature type="transmembrane region" description="Helical" evidence="2">
    <location>
        <begin position="312"/>
        <end position="333"/>
    </location>
</feature>
<evidence type="ECO:0000313" key="6">
    <source>
        <dbReference type="Proteomes" id="UP001530377"/>
    </source>
</evidence>
<dbReference type="SUPFAM" id="SSF55961">
    <property type="entry name" value="Bet v1-like"/>
    <property type="match status" value="1"/>
</dbReference>
<accession>A0ABD3SDF5</accession>
<keyword evidence="2" id="KW-0812">Transmembrane</keyword>
<dbReference type="Gene3D" id="3.30.530.20">
    <property type="match status" value="1"/>
</dbReference>
<dbReference type="Pfam" id="PF03364">
    <property type="entry name" value="Polyketide_cyc"/>
    <property type="match status" value="1"/>
</dbReference>
<keyword evidence="6" id="KW-1185">Reference proteome</keyword>
<evidence type="ECO:0000256" key="2">
    <source>
        <dbReference type="SAM" id="Phobius"/>
    </source>
</evidence>
<keyword evidence="2" id="KW-1133">Transmembrane helix</keyword>
<feature type="compositionally biased region" description="Gly residues" evidence="1">
    <location>
        <begin position="250"/>
        <end position="259"/>
    </location>
</feature>
<gene>
    <name evidence="5" type="ORF">ACHAXA_007665</name>
</gene>
<evidence type="ECO:0000313" key="5">
    <source>
        <dbReference type="EMBL" id="KAL3822554.1"/>
    </source>
</evidence>
<dbReference type="AlphaFoldDB" id="A0ABD3SDF5"/>
<feature type="region of interest" description="Disordered" evidence="1">
    <location>
        <begin position="236"/>
        <end position="281"/>
    </location>
</feature>
<evidence type="ECO:0000256" key="3">
    <source>
        <dbReference type="SAM" id="SignalP"/>
    </source>
</evidence>
<proteinExistence type="predicted"/>
<name>A0ABD3SDF5_9STRA</name>
<evidence type="ECO:0000259" key="4">
    <source>
        <dbReference type="Pfam" id="PF03364"/>
    </source>
</evidence>
<organism evidence="5 6">
    <name type="scientific">Cyclostephanos tholiformis</name>
    <dbReference type="NCBI Taxonomy" id="382380"/>
    <lineage>
        <taxon>Eukaryota</taxon>
        <taxon>Sar</taxon>
        <taxon>Stramenopiles</taxon>
        <taxon>Ochrophyta</taxon>
        <taxon>Bacillariophyta</taxon>
        <taxon>Coscinodiscophyceae</taxon>
        <taxon>Thalassiosirophycidae</taxon>
        <taxon>Stephanodiscales</taxon>
        <taxon>Stephanodiscaceae</taxon>
        <taxon>Cyclostephanos</taxon>
    </lineage>
</organism>
<feature type="domain" description="Coenzyme Q-binding protein COQ10 START" evidence="4">
    <location>
        <begin position="78"/>
        <end position="216"/>
    </location>
</feature>
<keyword evidence="2" id="KW-0472">Membrane</keyword>
<feature type="signal peptide" evidence="3">
    <location>
        <begin position="1"/>
        <end position="21"/>
    </location>
</feature>
<dbReference type="Proteomes" id="UP001530377">
    <property type="component" value="Unassembled WGS sequence"/>
</dbReference>
<comment type="caution">
    <text evidence="5">The sequence shown here is derived from an EMBL/GenBank/DDBJ whole genome shotgun (WGS) entry which is preliminary data.</text>
</comment>
<dbReference type="InterPro" id="IPR005031">
    <property type="entry name" value="COQ10_START"/>
</dbReference>
<dbReference type="EMBL" id="JALLPB020000062">
    <property type="protein sequence ID" value="KAL3822554.1"/>
    <property type="molecule type" value="Genomic_DNA"/>
</dbReference>